<protein>
    <submittedName>
        <fullName evidence="1">Uncharacterized protein (DUF1501 family)</fullName>
    </submittedName>
</protein>
<dbReference type="Proteomes" id="UP000578112">
    <property type="component" value="Unassembled WGS sequence"/>
</dbReference>
<sequence>MTAQACCDENRKLLSRRGLLGRGLAAGAAGALAGLVGEGLSTRMAFAAGGYSGDTLVVLSLRGGFDGLSAIAPIGDPEYYKARPAIALPKSQAIGGDAMFGLHPALAPLLPMWKGGSLAAVHAVGHPNPTRSHFAAMEEMERAAAGTSTRTGWLDRMLGMTGATGPLAGVSLGTAMPSRLFTGPSADISMATVDGLALAGESDKRPMAAALRKMYASAPTLLAAPAKAADSALTATAGLRATAYVPANGAAYPSTPLGAALRDVARLIKAKAGLAVAAVDCGDWDMHEGLGTAAKGQRMYDNLLETANALAAFAADLGPAGMANVTLLTVSEFGRRVAENGSRGADHGHGNAMLLMGGGVKGGKVYGKWPGLSAGALVAGDLAATTDYRAVIGEILQKRCGLGSLKDVFPDVAPASLGLAAAR</sequence>
<reference evidence="1 2" key="1">
    <citation type="submission" date="2020-08" db="EMBL/GenBank/DDBJ databases">
        <title>Sequencing the genomes of 1000 actinobacteria strains.</title>
        <authorList>
            <person name="Klenk H.-P."/>
        </authorList>
    </citation>
    <scope>NUCLEOTIDE SEQUENCE [LARGE SCALE GENOMIC DNA]</scope>
    <source>
        <strain evidence="1 2">DSM 43149</strain>
    </source>
</reference>
<dbReference type="Pfam" id="PF07394">
    <property type="entry name" value="DUF1501"/>
    <property type="match status" value="1"/>
</dbReference>
<organism evidence="1 2">
    <name type="scientific">Actinoplanes digitatis</name>
    <dbReference type="NCBI Taxonomy" id="1868"/>
    <lineage>
        <taxon>Bacteria</taxon>
        <taxon>Bacillati</taxon>
        <taxon>Actinomycetota</taxon>
        <taxon>Actinomycetes</taxon>
        <taxon>Micromonosporales</taxon>
        <taxon>Micromonosporaceae</taxon>
        <taxon>Actinoplanes</taxon>
    </lineage>
</organism>
<name>A0A7W7HX87_9ACTN</name>
<comment type="caution">
    <text evidence="1">The sequence shown here is derived from an EMBL/GenBank/DDBJ whole genome shotgun (WGS) entry which is preliminary data.</text>
</comment>
<dbReference type="InterPro" id="IPR006311">
    <property type="entry name" value="TAT_signal"/>
</dbReference>
<dbReference type="PANTHER" id="PTHR43737">
    <property type="entry name" value="BLL7424 PROTEIN"/>
    <property type="match status" value="1"/>
</dbReference>
<dbReference type="PANTHER" id="PTHR43737:SF1">
    <property type="entry name" value="DUF1501 DOMAIN-CONTAINING PROTEIN"/>
    <property type="match status" value="1"/>
</dbReference>
<dbReference type="RefSeq" id="WP_184993569.1">
    <property type="nucleotide sequence ID" value="NZ_BOMK01000012.1"/>
</dbReference>
<dbReference type="AlphaFoldDB" id="A0A7W7HX87"/>
<gene>
    <name evidence="1" type="ORF">BJ971_003016</name>
</gene>
<dbReference type="EMBL" id="JACHNH010000001">
    <property type="protein sequence ID" value="MBB4762460.1"/>
    <property type="molecule type" value="Genomic_DNA"/>
</dbReference>
<accession>A0A7W7HX87</accession>
<evidence type="ECO:0000313" key="2">
    <source>
        <dbReference type="Proteomes" id="UP000578112"/>
    </source>
</evidence>
<evidence type="ECO:0000313" key="1">
    <source>
        <dbReference type="EMBL" id="MBB4762460.1"/>
    </source>
</evidence>
<proteinExistence type="predicted"/>
<keyword evidence="2" id="KW-1185">Reference proteome</keyword>
<dbReference type="PROSITE" id="PS51318">
    <property type="entry name" value="TAT"/>
    <property type="match status" value="1"/>
</dbReference>
<dbReference type="InterPro" id="IPR010869">
    <property type="entry name" value="DUF1501"/>
</dbReference>